<feature type="transmembrane region" description="Helical" evidence="1">
    <location>
        <begin position="21"/>
        <end position="38"/>
    </location>
</feature>
<comment type="caution">
    <text evidence="2">The sequence shown here is derived from an EMBL/GenBank/DDBJ whole genome shotgun (WGS) entry which is preliminary data.</text>
</comment>
<evidence type="ECO:0000313" key="2">
    <source>
        <dbReference type="EMBL" id="GGA28976.1"/>
    </source>
</evidence>
<dbReference type="Proteomes" id="UP000620046">
    <property type="component" value="Unassembled WGS sequence"/>
</dbReference>
<keyword evidence="1" id="KW-1133">Transmembrane helix</keyword>
<gene>
    <name evidence="2" type="ORF">GCM10010981_17280</name>
</gene>
<sequence length="44" mass="4817">MLIRRSRGAHLNVPRRTGTKRVRNVAALAVMLFTSPALDGADAR</sequence>
<evidence type="ECO:0000313" key="3">
    <source>
        <dbReference type="Proteomes" id="UP000620046"/>
    </source>
</evidence>
<keyword evidence="1" id="KW-0472">Membrane</keyword>
<dbReference type="EMBL" id="BMJA01000001">
    <property type="protein sequence ID" value="GGA28976.1"/>
    <property type="molecule type" value="Genomic_DNA"/>
</dbReference>
<protein>
    <submittedName>
        <fullName evidence="2">Uncharacterized protein</fullName>
    </submittedName>
</protein>
<keyword evidence="1" id="KW-0812">Transmembrane</keyword>
<proteinExistence type="predicted"/>
<accession>A0ABQ1FSA4</accession>
<name>A0ABQ1FSA4_9GAMM</name>
<reference evidence="3" key="1">
    <citation type="journal article" date="2019" name="Int. J. Syst. Evol. Microbiol.">
        <title>The Global Catalogue of Microorganisms (GCM) 10K type strain sequencing project: providing services to taxonomists for standard genome sequencing and annotation.</title>
        <authorList>
            <consortium name="The Broad Institute Genomics Platform"/>
            <consortium name="The Broad Institute Genome Sequencing Center for Infectious Disease"/>
            <person name="Wu L."/>
            <person name="Ma J."/>
        </authorList>
    </citation>
    <scope>NUCLEOTIDE SEQUENCE [LARGE SCALE GENOMIC DNA]</scope>
    <source>
        <strain evidence="3">CGMCC 1.15439</strain>
    </source>
</reference>
<organism evidence="2 3">
    <name type="scientific">Dyella nitratireducens</name>
    <dbReference type="NCBI Taxonomy" id="1849580"/>
    <lineage>
        <taxon>Bacteria</taxon>
        <taxon>Pseudomonadati</taxon>
        <taxon>Pseudomonadota</taxon>
        <taxon>Gammaproteobacteria</taxon>
        <taxon>Lysobacterales</taxon>
        <taxon>Rhodanobacteraceae</taxon>
        <taxon>Dyella</taxon>
    </lineage>
</organism>
<keyword evidence="3" id="KW-1185">Reference proteome</keyword>
<evidence type="ECO:0000256" key="1">
    <source>
        <dbReference type="SAM" id="Phobius"/>
    </source>
</evidence>